<evidence type="ECO:0000313" key="1">
    <source>
        <dbReference type="EMBL" id="CAK5269127.1"/>
    </source>
</evidence>
<organism evidence="1 2">
    <name type="scientific">Mycena citricolor</name>
    <dbReference type="NCBI Taxonomy" id="2018698"/>
    <lineage>
        <taxon>Eukaryota</taxon>
        <taxon>Fungi</taxon>
        <taxon>Dikarya</taxon>
        <taxon>Basidiomycota</taxon>
        <taxon>Agaricomycotina</taxon>
        <taxon>Agaricomycetes</taxon>
        <taxon>Agaricomycetidae</taxon>
        <taxon>Agaricales</taxon>
        <taxon>Marasmiineae</taxon>
        <taxon>Mycenaceae</taxon>
        <taxon>Mycena</taxon>
    </lineage>
</organism>
<evidence type="ECO:0000313" key="2">
    <source>
        <dbReference type="Proteomes" id="UP001295794"/>
    </source>
</evidence>
<gene>
    <name evidence="1" type="ORF">MYCIT1_LOCUS12619</name>
</gene>
<reference evidence="1" key="1">
    <citation type="submission" date="2023-11" db="EMBL/GenBank/DDBJ databases">
        <authorList>
            <person name="De Vega J J."/>
            <person name="De Vega J J."/>
        </authorList>
    </citation>
    <scope>NUCLEOTIDE SEQUENCE</scope>
</reference>
<dbReference type="AlphaFoldDB" id="A0AAD2Q365"/>
<proteinExistence type="predicted"/>
<dbReference type="EMBL" id="CAVNYO010000139">
    <property type="protein sequence ID" value="CAK5269127.1"/>
    <property type="molecule type" value="Genomic_DNA"/>
</dbReference>
<dbReference type="Proteomes" id="UP001295794">
    <property type="component" value="Unassembled WGS sequence"/>
</dbReference>
<sequence length="70" mass="7564">EHVTAVSVSVKDKLTLSLGVAVGSSIVCRTLIVSMLDSFFSANRALCHSLHRGPRLDPRQAADHALRPVR</sequence>
<name>A0AAD2Q365_9AGAR</name>
<feature type="non-terminal residue" evidence="1">
    <location>
        <position position="1"/>
    </location>
</feature>
<feature type="non-terminal residue" evidence="1">
    <location>
        <position position="70"/>
    </location>
</feature>
<keyword evidence="2" id="KW-1185">Reference proteome</keyword>
<comment type="caution">
    <text evidence="1">The sequence shown here is derived from an EMBL/GenBank/DDBJ whole genome shotgun (WGS) entry which is preliminary data.</text>
</comment>
<protein>
    <submittedName>
        <fullName evidence="1">Uncharacterized protein</fullName>
    </submittedName>
</protein>
<accession>A0AAD2Q365</accession>